<dbReference type="PANTHER" id="PTHR41795:SF1">
    <property type="entry name" value="EXOPOLYSACCHARIDE SYNTHESIS PROTEIN"/>
    <property type="match status" value="1"/>
</dbReference>
<protein>
    <submittedName>
        <fullName evidence="2">Uncharacterized conserved protein</fullName>
    </submittedName>
</protein>
<dbReference type="RefSeq" id="WP_097279117.1">
    <property type="nucleotide sequence ID" value="NZ_OCNJ01000004.1"/>
</dbReference>
<evidence type="ECO:0000313" key="3">
    <source>
        <dbReference type="Proteomes" id="UP000219621"/>
    </source>
</evidence>
<dbReference type="AlphaFoldDB" id="A0A286GHC8"/>
<dbReference type="Proteomes" id="UP000219621">
    <property type="component" value="Unassembled WGS sequence"/>
</dbReference>
<feature type="transmembrane region" description="Helical" evidence="1">
    <location>
        <begin position="173"/>
        <end position="198"/>
    </location>
</feature>
<dbReference type="PANTHER" id="PTHR41795">
    <property type="entry name" value="EXOPOLYSACCHARIDE SYNTHESIS PROTEIN"/>
    <property type="match status" value="1"/>
</dbReference>
<feature type="transmembrane region" description="Helical" evidence="1">
    <location>
        <begin position="134"/>
        <end position="167"/>
    </location>
</feature>
<evidence type="ECO:0000313" key="2">
    <source>
        <dbReference type="EMBL" id="SOD94882.1"/>
    </source>
</evidence>
<keyword evidence="1" id="KW-1133">Transmembrane helix</keyword>
<evidence type="ECO:0000256" key="1">
    <source>
        <dbReference type="SAM" id="Phobius"/>
    </source>
</evidence>
<feature type="transmembrane region" description="Helical" evidence="1">
    <location>
        <begin position="43"/>
        <end position="62"/>
    </location>
</feature>
<proteinExistence type="predicted"/>
<dbReference type="EMBL" id="OCNJ01000004">
    <property type="protein sequence ID" value="SOD94882.1"/>
    <property type="molecule type" value="Genomic_DNA"/>
</dbReference>
<accession>A0A286GHC8</accession>
<reference evidence="2 3" key="1">
    <citation type="submission" date="2017-09" db="EMBL/GenBank/DDBJ databases">
        <authorList>
            <person name="Ehlers B."/>
            <person name="Leendertz F.H."/>
        </authorList>
    </citation>
    <scope>NUCLEOTIDE SEQUENCE [LARGE SCALE GENOMIC DNA]</scope>
    <source>
        <strain evidence="2 3">USBA 140</strain>
    </source>
</reference>
<sequence length="204" mass="22122">MPPADSVRRRRLLPHLLSAVRCGDRGGRVAVGTMLAELGDRSFGWALLVFALLNLIPLPLGFNMVTSLPVFLVAGQMAAGLDRLWLPERLTLATVDRRKLRRSVMKLKPIVRPIERMGARTWLRMLRRPPDRMVGLALIVVTFVLWLPLPLTGWFPAISIFVIAVGLIEHDGLITAVGLAIGAFAIAVGAVMGALLVAGAAQVV</sequence>
<keyword evidence="1" id="KW-0472">Membrane</keyword>
<dbReference type="Pfam" id="PF06055">
    <property type="entry name" value="ExoD"/>
    <property type="match status" value="1"/>
</dbReference>
<dbReference type="PIRSF" id="PIRSF033239">
    <property type="entry name" value="ExoD"/>
    <property type="match status" value="1"/>
</dbReference>
<keyword evidence="3" id="KW-1185">Reference proteome</keyword>
<name>A0A286GHC8_9PROT</name>
<dbReference type="InterPro" id="IPR010331">
    <property type="entry name" value="ExoD"/>
</dbReference>
<keyword evidence="1" id="KW-0812">Transmembrane</keyword>
<gene>
    <name evidence="2" type="ORF">SAMN05421508_104152</name>
</gene>
<dbReference type="OrthoDB" id="8550083at2"/>
<organism evidence="2 3">
    <name type="scientific">Caenispirillum bisanense</name>
    <dbReference type="NCBI Taxonomy" id="414052"/>
    <lineage>
        <taxon>Bacteria</taxon>
        <taxon>Pseudomonadati</taxon>
        <taxon>Pseudomonadota</taxon>
        <taxon>Alphaproteobacteria</taxon>
        <taxon>Rhodospirillales</taxon>
        <taxon>Novispirillaceae</taxon>
        <taxon>Caenispirillum</taxon>
    </lineage>
</organism>